<dbReference type="InterPro" id="IPR029039">
    <property type="entry name" value="Flavoprotein-like_sf"/>
</dbReference>
<evidence type="ECO:0000313" key="1">
    <source>
        <dbReference type="EMBL" id="KOA18711.1"/>
    </source>
</evidence>
<dbReference type="PATRIC" id="fig|1121318.3.peg.3007"/>
<dbReference type="SUPFAM" id="SSF52218">
    <property type="entry name" value="Flavoproteins"/>
    <property type="match status" value="1"/>
</dbReference>
<dbReference type="RefSeq" id="WP_052222468.1">
    <property type="nucleotide sequence ID" value="NZ_LHUR01000036.1"/>
</dbReference>
<evidence type="ECO:0008006" key="3">
    <source>
        <dbReference type="Google" id="ProtNLM"/>
    </source>
</evidence>
<comment type="caution">
    <text evidence="1">The sequence shown here is derived from an EMBL/GenBank/DDBJ whole genome shotgun (WGS) entry which is preliminary data.</text>
</comment>
<dbReference type="Gene3D" id="3.40.50.360">
    <property type="match status" value="1"/>
</dbReference>
<dbReference type="Proteomes" id="UP000037043">
    <property type="component" value="Unassembled WGS sequence"/>
</dbReference>
<dbReference type="EMBL" id="LHUR01000036">
    <property type="protein sequence ID" value="KOA18711.1"/>
    <property type="molecule type" value="Genomic_DNA"/>
</dbReference>
<evidence type="ECO:0000313" key="2">
    <source>
        <dbReference type="Proteomes" id="UP000037043"/>
    </source>
</evidence>
<name>A0A0L6Z6X6_9CLOT</name>
<protein>
    <recommendedName>
        <fullName evidence="3">NADPH-dependent FMN reductase</fullName>
    </recommendedName>
</protein>
<keyword evidence="2" id="KW-1185">Reference proteome</keyword>
<sequence length="218" mass="24165">MSKFVAIIGSPKLKKSSSSAIVHRISEILHTDIAQYRALDIINAPNKNVIENDILQADILLFVFPLYVDSLPGSLMEALVGLEKTLQNSTNSLPKVYAICNCGFYDAEQTAVALDIIQNYCNKTGLDWQYGIGIGCGGMIAEEPSNLKANGPLRNIFKALSELCADMLQGYNDKKENIFVRASIPRFLYHFGGNMGWNINAKKNNAKKMLRARPHEII</sequence>
<proteinExistence type="predicted"/>
<dbReference type="AlphaFoldDB" id="A0A0L6Z6X6"/>
<organism evidence="1 2">
    <name type="scientific">Clostridium homopropionicum DSM 5847</name>
    <dbReference type="NCBI Taxonomy" id="1121318"/>
    <lineage>
        <taxon>Bacteria</taxon>
        <taxon>Bacillati</taxon>
        <taxon>Bacillota</taxon>
        <taxon>Clostridia</taxon>
        <taxon>Eubacteriales</taxon>
        <taxon>Clostridiaceae</taxon>
        <taxon>Clostridium</taxon>
    </lineage>
</organism>
<accession>A0A0L6Z6X6</accession>
<reference evidence="2" key="1">
    <citation type="submission" date="2015-08" db="EMBL/GenBank/DDBJ databases">
        <title>Genome sequence of the strict anaerobe Clostridium homopropionicum LuHBu1 (DSM 5847T).</title>
        <authorList>
            <person name="Poehlein A."/>
            <person name="Beck M."/>
            <person name="Schiel-Bengelsdorf B."/>
            <person name="Bengelsdorf F.R."/>
            <person name="Daniel R."/>
            <person name="Duerre P."/>
        </authorList>
    </citation>
    <scope>NUCLEOTIDE SEQUENCE [LARGE SCALE GENOMIC DNA]</scope>
    <source>
        <strain evidence="2">DSM 5847</strain>
    </source>
</reference>
<gene>
    <name evidence="1" type="ORF">CLHOM_29950</name>
</gene>
<dbReference type="STRING" id="36844.SAMN04488501_110132"/>